<dbReference type="InterPro" id="IPR013931">
    <property type="entry name" value="Svf1-like_N"/>
</dbReference>
<protein>
    <recommendedName>
        <fullName evidence="8">Svf1-like C-terminal domain-containing protein</fullName>
    </recommendedName>
</protein>
<keyword evidence="3" id="KW-0963">Cytoplasm</keyword>
<dbReference type="GO" id="GO:0006979">
    <property type="term" value="P:response to oxidative stress"/>
    <property type="evidence" value="ECO:0007669"/>
    <property type="project" value="InterPro"/>
</dbReference>
<proteinExistence type="inferred from homology"/>
<accession>A0A1Y1UVT4</accession>
<dbReference type="AlphaFoldDB" id="A0A1Y1UVT4"/>
<dbReference type="Pfam" id="PF08622">
    <property type="entry name" value="Svf1"/>
    <property type="match status" value="1"/>
</dbReference>
<feature type="domain" description="Svf1-like C-terminal" evidence="5">
    <location>
        <begin position="190"/>
        <end position="342"/>
    </location>
</feature>
<comment type="caution">
    <text evidence="6">The sequence shown here is derived from an EMBL/GenBank/DDBJ whole genome shotgun (WGS) entry which is preliminary data.</text>
</comment>
<evidence type="ECO:0000256" key="3">
    <source>
        <dbReference type="ARBA" id="ARBA00022490"/>
    </source>
</evidence>
<comment type="subcellular location">
    <subcellularLocation>
        <location evidence="1">Cytoplasm</location>
    </subcellularLocation>
</comment>
<evidence type="ECO:0000259" key="5">
    <source>
        <dbReference type="Pfam" id="PF17187"/>
    </source>
</evidence>
<name>A0A1Y1UVT4_9FUNG</name>
<organism evidence="6 7">
    <name type="scientific">Piromyces finnis</name>
    <dbReference type="NCBI Taxonomy" id="1754191"/>
    <lineage>
        <taxon>Eukaryota</taxon>
        <taxon>Fungi</taxon>
        <taxon>Fungi incertae sedis</taxon>
        <taxon>Chytridiomycota</taxon>
        <taxon>Chytridiomycota incertae sedis</taxon>
        <taxon>Neocallimastigomycetes</taxon>
        <taxon>Neocallimastigales</taxon>
        <taxon>Neocallimastigaceae</taxon>
        <taxon>Piromyces</taxon>
    </lineage>
</organism>
<dbReference type="PANTHER" id="PTHR47107:SF1">
    <property type="entry name" value="CERAMIDE-BINDING PROTEIN SVF1-RELATED"/>
    <property type="match status" value="1"/>
</dbReference>
<dbReference type="SUPFAM" id="SSF159245">
    <property type="entry name" value="AttH-like"/>
    <property type="match status" value="1"/>
</dbReference>
<evidence type="ECO:0000259" key="4">
    <source>
        <dbReference type="Pfam" id="PF08622"/>
    </source>
</evidence>
<comment type="similarity">
    <text evidence="2">Belongs to the SVF1 family.</text>
</comment>
<dbReference type="OrthoDB" id="2590239at2759"/>
<keyword evidence="7" id="KW-1185">Reference proteome</keyword>
<evidence type="ECO:0008006" key="8">
    <source>
        <dbReference type="Google" id="ProtNLM"/>
    </source>
</evidence>
<reference evidence="6 7" key="1">
    <citation type="submission" date="2016-08" db="EMBL/GenBank/DDBJ databases">
        <title>Genomes of anaerobic fungi encode conserved fungal cellulosomes for biomass hydrolysis.</title>
        <authorList>
            <consortium name="DOE Joint Genome Institute"/>
            <person name="Haitjema C.H."/>
            <person name="Gilmore S.P."/>
            <person name="Henske J.K."/>
            <person name="Solomon K.V."/>
            <person name="De Groot R."/>
            <person name="Kuo A."/>
            <person name="Mondo S.J."/>
            <person name="Salamov A.A."/>
            <person name="Labutti K."/>
            <person name="Zhao Z."/>
            <person name="Chiniquy J."/>
            <person name="Barry K."/>
            <person name="Brewer H.M."/>
            <person name="Purvine S.O."/>
            <person name="Wright A.T."/>
            <person name="Boxma B."/>
            <person name="Van Alen T."/>
            <person name="Hackstein J.H."/>
            <person name="Baker S.E."/>
            <person name="Grigoriev I.V."/>
            <person name="O'Malley M.A."/>
        </authorList>
    </citation>
    <scope>NUCLEOTIDE SEQUENCE [LARGE SCALE GENOMIC DNA]</scope>
    <source>
        <strain evidence="7">finn</strain>
    </source>
</reference>
<dbReference type="GO" id="GO:0005737">
    <property type="term" value="C:cytoplasm"/>
    <property type="evidence" value="ECO:0007669"/>
    <property type="project" value="UniProtKB-SubCell"/>
</dbReference>
<evidence type="ECO:0000313" key="6">
    <source>
        <dbReference type="EMBL" id="ORX42051.1"/>
    </source>
</evidence>
<sequence>MSDLYFPPTTKICYPKDITWVEDKNWANEAVLVYFINDDGGMGYVQIVYSSMSVNVTTQVSAKFWNKDHNQFATKTGKGSNLNLSEDKRSSSAIDTEFTSLSADEFHYKIKANFEPKKIRYDLDFTSTCQYAYQTDKIPFDPENEKNGYCIHRFIPTGRVTGTVVIDDKTTININGTALYSHAVQQTPQFCKRWNLINMNNGTDGIMLLEFVNKATSVGKAGLVLDNKLVGVSTECTVNQVSCTIDKDTKYEVPNEIKYTFKGKTIEGEKPFTVNLTMKPSNQVDRIDCLSFLPFLIRKFIQSFISKPYIYQWLDEGEAEVIIGDETKIIKGLVLQETSHVSK</sequence>
<dbReference type="Proteomes" id="UP000193719">
    <property type="component" value="Unassembled WGS sequence"/>
</dbReference>
<gene>
    <name evidence="6" type="ORF">BCR36DRAFT_587539</name>
</gene>
<dbReference type="InterPro" id="IPR051385">
    <property type="entry name" value="Ceramide-binding_SVF1"/>
</dbReference>
<evidence type="ECO:0000313" key="7">
    <source>
        <dbReference type="Proteomes" id="UP000193719"/>
    </source>
</evidence>
<dbReference type="InterPro" id="IPR033394">
    <property type="entry name" value="Svf1-like_C"/>
</dbReference>
<evidence type="ECO:0000256" key="2">
    <source>
        <dbReference type="ARBA" id="ARBA00009069"/>
    </source>
</evidence>
<dbReference type="Pfam" id="PF17187">
    <property type="entry name" value="Svf1_C"/>
    <property type="match status" value="1"/>
</dbReference>
<dbReference type="EMBL" id="MCFH01000072">
    <property type="protein sequence ID" value="ORX42051.1"/>
    <property type="molecule type" value="Genomic_DNA"/>
</dbReference>
<evidence type="ECO:0000256" key="1">
    <source>
        <dbReference type="ARBA" id="ARBA00004496"/>
    </source>
</evidence>
<feature type="domain" description="Svf1-like N-terminal" evidence="4">
    <location>
        <begin position="30"/>
        <end position="185"/>
    </location>
</feature>
<dbReference type="PANTHER" id="PTHR47107">
    <property type="entry name" value="SVF1-LIKE PROTEIN YDR222W-RELATED"/>
    <property type="match status" value="1"/>
</dbReference>
<reference evidence="6 7" key="2">
    <citation type="submission" date="2016-08" db="EMBL/GenBank/DDBJ databases">
        <title>Pervasive Adenine N6-methylation of Active Genes in Fungi.</title>
        <authorList>
            <consortium name="DOE Joint Genome Institute"/>
            <person name="Mondo S.J."/>
            <person name="Dannebaum R.O."/>
            <person name="Kuo R.C."/>
            <person name="Labutti K."/>
            <person name="Haridas S."/>
            <person name="Kuo A."/>
            <person name="Salamov A."/>
            <person name="Ahrendt S.R."/>
            <person name="Lipzen A."/>
            <person name="Sullivan W."/>
            <person name="Andreopoulos W.B."/>
            <person name="Clum A."/>
            <person name="Lindquist E."/>
            <person name="Daum C."/>
            <person name="Ramamoorthy G.K."/>
            <person name="Gryganskyi A."/>
            <person name="Culley D."/>
            <person name="Magnuson J.K."/>
            <person name="James T.Y."/>
            <person name="O'Malley M.A."/>
            <person name="Stajich J.E."/>
            <person name="Spatafora J.W."/>
            <person name="Visel A."/>
            <person name="Grigoriev I.V."/>
        </authorList>
    </citation>
    <scope>NUCLEOTIDE SEQUENCE [LARGE SCALE GENOMIC DNA]</scope>
    <source>
        <strain evidence="7">finn</strain>
    </source>
</reference>